<feature type="transmembrane region" description="Helical" evidence="1">
    <location>
        <begin position="231"/>
        <end position="250"/>
    </location>
</feature>
<gene>
    <name evidence="2" type="ORF">KK060_15660</name>
</gene>
<feature type="transmembrane region" description="Helical" evidence="1">
    <location>
        <begin position="6"/>
        <end position="24"/>
    </location>
</feature>
<accession>A0ABS5VXL6</accession>
<comment type="caution">
    <text evidence="2">The sequence shown here is derived from an EMBL/GenBank/DDBJ whole genome shotgun (WGS) entry which is preliminary data.</text>
</comment>
<evidence type="ECO:0000256" key="1">
    <source>
        <dbReference type="SAM" id="Phobius"/>
    </source>
</evidence>
<keyword evidence="1" id="KW-1133">Transmembrane helix</keyword>
<keyword evidence="1" id="KW-0472">Membrane</keyword>
<feature type="transmembrane region" description="Helical" evidence="1">
    <location>
        <begin position="206"/>
        <end position="225"/>
    </location>
</feature>
<name>A0ABS5VXL6_9BACT</name>
<feature type="transmembrane region" description="Helical" evidence="1">
    <location>
        <begin position="387"/>
        <end position="406"/>
    </location>
</feature>
<dbReference type="Proteomes" id="UP000772618">
    <property type="component" value="Unassembled WGS sequence"/>
</dbReference>
<feature type="transmembrane region" description="Helical" evidence="1">
    <location>
        <begin position="344"/>
        <end position="366"/>
    </location>
</feature>
<dbReference type="EMBL" id="JAHESD010000038">
    <property type="protein sequence ID" value="MBT1704731.1"/>
    <property type="molecule type" value="Genomic_DNA"/>
</dbReference>
<keyword evidence="3" id="KW-1185">Reference proteome</keyword>
<proteinExistence type="predicted"/>
<evidence type="ECO:0000313" key="2">
    <source>
        <dbReference type="EMBL" id="MBT1704731.1"/>
    </source>
</evidence>
<reference evidence="2 3" key="1">
    <citation type="submission" date="2021-05" db="EMBL/GenBank/DDBJ databases">
        <title>A Polyphasic approach of four new species of the genus Ohtaekwangia: Ohtaekwangia histidinii sp. nov., Ohtaekwangia cretensis sp. nov., Ohtaekwangia indiensis sp. nov., Ohtaekwangia reichenbachii sp. nov. from diverse environment.</title>
        <authorList>
            <person name="Octaviana S."/>
        </authorList>
    </citation>
    <scope>NUCLEOTIDE SEQUENCE [LARGE SCALE GENOMIC DNA]</scope>
    <source>
        <strain evidence="2 3">PWU20</strain>
    </source>
</reference>
<evidence type="ECO:0000313" key="3">
    <source>
        <dbReference type="Proteomes" id="UP000772618"/>
    </source>
</evidence>
<dbReference type="Pfam" id="PF04403">
    <property type="entry name" value="PqiA"/>
    <property type="match status" value="1"/>
</dbReference>
<organism evidence="2 3">
    <name type="scientific">Chryseosolibacter indicus</name>
    <dbReference type="NCBI Taxonomy" id="2782351"/>
    <lineage>
        <taxon>Bacteria</taxon>
        <taxon>Pseudomonadati</taxon>
        <taxon>Bacteroidota</taxon>
        <taxon>Cytophagia</taxon>
        <taxon>Cytophagales</taxon>
        <taxon>Chryseotaleaceae</taxon>
        <taxon>Chryseosolibacter</taxon>
    </lineage>
</organism>
<dbReference type="RefSeq" id="WP_254154687.1">
    <property type="nucleotide sequence ID" value="NZ_JAHESD010000038.1"/>
</dbReference>
<keyword evidence="1" id="KW-0812">Transmembrane</keyword>
<protein>
    <submittedName>
        <fullName evidence="2">Paraquat-inducible protein A</fullName>
    </submittedName>
</protein>
<sequence length="419" mass="48400">MKHFKTIILIVLVVIITFLSFSIYQIENERRILKEDLIELSKVKYGLFNIDEWKKILATIITKKVDELNFTNENRKQMKEKISSFLYKIIDDFEARYNKEKSRTLKGMFERSFTSFFGAFNTIRKDVPQFTDQIIAFLNDKQNRKAVRGYIIEKLNEYADNTFDKIDYTTVNTILARHQYTTRDEAITGLVSRIDDLDLRSKPYKISILIIALTAIVWVFISKAFSKSQYVLLILISLLLLVTGLLLPMIEIDARISSMSFTLLGETISFKDQVLYYKSKSILEVVSLMLLQSRIDVLIVGVLVLIFSVLFPVLKQMASVLFVYNNHARTSKIVRFMVFKTGKWSMADVMVIAIFMSYIGFSGIITEQLKQIQSMTNSLEILTTNKSSLLTGFFFFTAFAIFSLSISQKIDLQFNTSKV</sequence>
<dbReference type="InterPro" id="IPR007498">
    <property type="entry name" value="PqiA-like"/>
</dbReference>
<feature type="transmembrane region" description="Helical" evidence="1">
    <location>
        <begin position="297"/>
        <end position="324"/>
    </location>
</feature>